<dbReference type="Proteomes" id="UP001627154">
    <property type="component" value="Unassembled WGS sequence"/>
</dbReference>
<evidence type="ECO:0000313" key="3">
    <source>
        <dbReference type="Proteomes" id="UP001627154"/>
    </source>
</evidence>
<evidence type="ECO:0000313" key="2">
    <source>
        <dbReference type="EMBL" id="KAL3402409.1"/>
    </source>
</evidence>
<feature type="region of interest" description="Disordered" evidence="1">
    <location>
        <begin position="174"/>
        <end position="227"/>
    </location>
</feature>
<dbReference type="AlphaFoldDB" id="A0ABD2XBV1"/>
<dbReference type="EMBL" id="JBJJXI010000034">
    <property type="protein sequence ID" value="KAL3402409.1"/>
    <property type="molecule type" value="Genomic_DNA"/>
</dbReference>
<proteinExistence type="predicted"/>
<name>A0ABD2XBV1_9HYME</name>
<organism evidence="2 3">
    <name type="scientific">Trichogramma kaykai</name>
    <dbReference type="NCBI Taxonomy" id="54128"/>
    <lineage>
        <taxon>Eukaryota</taxon>
        <taxon>Metazoa</taxon>
        <taxon>Ecdysozoa</taxon>
        <taxon>Arthropoda</taxon>
        <taxon>Hexapoda</taxon>
        <taxon>Insecta</taxon>
        <taxon>Pterygota</taxon>
        <taxon>Neoptera</taxon>
        <taxon>Endopterygota</taxon>
        <taxon>Hymenoptera</taxon>
        <taxon>Apocrita</taxon>
        <taxon>Proctotrupomorpha</taxon>
        <taxon>Chalcidoidea</taxon>
        <taxon>Trichogrammatidae</taxon>
        <taxon>Trichogramma</taxon>
    </lineage>
</organism>
<keyword evidence="3" id="KW-1185">Reference proteome</keyword>
<feature type="compositionally biased region" description="Basic residues" evidence="1">
    <location>
        <begin position="95"/>
        <end position="110"/>
    </location>
</feature>
<dbReference type="InterPro" id="IPR017956">
    <property type="entry name" value="AT_hook_DNA-bd_motif"/>
</dbReference>
<gene>
    <name evidence="2" type="ORF">TKK_004371</name>
</gene>
<reference evidence="2 3" key="1">
    <citation type="journal article" date="2024" name="bioRxiv">
        <title>A reference genome for Trichogramma kaykai: A tiny desert-dwelling parasitoid wasp with competing sex-ratio distorters.</title>
        <authorList>
            <person name="Culotta J."/>
            <person name="Lindsey A.R."/>
        </authorList>
    </citation>
    <scope>NUCLEOTIDE SEQUENCE [LARGE SCALE GENOMIC DNA]</scope>
    <source>
        <strain evidence="2 3">KSX58</strain>
    </source>
</reference>
<dbReference type="SMART" id="SM00384">
    <property type="entry name" value="AT_hook"/>
    <property type="match status" value="4"/>
</dbReference>
<feature type="region of interest" description="Disordered" evidence="1">
    <location>
        <begin position="269"/>
        <end position="288"/>
    </location>
</feature>
<feature type="compositionally biased region" description="Basic and acidic residues" evidence="1">
    <location>
        <begin position="78"/>
        <end position="94"/>
    </location>
</feature>
<feature type="region of interest" description="Disordered" evidence="1">
    <location>
        <begin position="71"/>
        <end position="114"/>
    </location>
</feature>
<feature type="compositionally biased region" description="Polar residues" evidence="1">
    <location>
        <begin position="176"/>
        <end position="188"/>
    </location>
</feature>
<feature type="compositionally biased region" description="Basic and acidic residues" evidence="1">
    <location>
        <begin position="217"/>
        <end position="227"/>
    </location>
</feature>
<protein>
    <recommendedName>
        <fullName evidence="4">Tantalus-like domain-containing protein</fullName>
    </recommendedName>
</protein>
<sequence>MTSEKVRVNPHQLSPTAHFPLKKRRGRITRLIESKSPIEVDADFPSKDIDFPNESDSQLNLLKQKNNMVFPRKRGRPFKNDLSVKRSKLTDPNKGRKTTSKNKKRGRPKKSIPLGVRNFSTIDEFMNYEEIFSEVESDISKTNIKTTESTVKESDGSLNKENVEVIEINYQEEESSTINISDVSNEATENTKELVTPKRRRGRPKKSNSCSNLASTSHDKNLRNSRKSSEKFINSCFKDLSSESSISNDVDKNNIDDVDRIQCTKITVKDKKSKKRGRPMRSQTQRDSDNLAKIFLGNLRFHDNTLEISFKKKPQNVVLDFLGASD</sequence>
<feature type="compositionally biased region" description="Basic residues" evidence="1">
    <location>
        <begin position="197"/>
        <end position="206"/>
    </location>
</feature>
<feature type="compositionally biased region" description="Polar residues" evidence="1">
    <location>
        <begin position="207"/>
        <end position="216"/>
    </location>
</feature>
<feature type="region of interest" description="Disordered" evidence="1">
    <location>
        <begin position="1"/>
        <end position="22"/>
    </location>
</feature>
<evidence type="ECO:0008006" key="4">
    <source>
        <dbReference type="Google" id="ProtNLM"/>
    </source>
</evidence>
<comment type="caution">
    <text evidence="2">The sequence shown here is derived from an EMBL/GenBank/DDBJ whole genome shotgun (WGS) entry which is preliminary data.</text>
</comment>
<dbReference type="PRINTS" id="PR00929">
    <property type="entry name" value="ATHOOK"/>
</dbReference>
<accession>A0ABD2XBV1</accession>
<evidence type="ECO:0000256" key="1">
    <source>
        <dbReference type="SAM" id="MobiDB-lite"/>
    </source>
</evidence>